<evidence type="ECO:0000256" key="1">
    <source>
        <dbReference type="ARBA" id="ARBA00023015"/>
    </source>
</evidence>
<dbReference type="EMBL" id="JABFXE010000789">
    <property type="protein sequence ID" value="NUQ90495.1"/>
    <property type="molecule type" value="Genomic_DNA"/>
</dbReference>
<dbReference type="InterPro" id="IPR050109">
    <property type="entry name" value="HTH-type_TetR-like_transc_reg"/>
</dbReference>
<dbReference type="InterPro" id="IPR001647">
    <property type="entry name" value="HTH_TetR"/>
</dbReference>
<proteinExistence type="predicted"/>
<dbReference type="PRINTS" id="PR00455">
    <property type="entry name" value="HTHTETR"/>
</dbReference>
<feature type="domain" description="HTH tetR-type" evidence="5">
    <location>
        <begin position="15"/>
        <end position="75"/>
    </location>
</feature>
<sequence>MSFDPPSPAKDRRVRRTRAALLGAAIALVSERGTANVPVSDIADAAGVSRQLVYLHYGDRDRLLLEAALDLVRRELFEPWRAAPETAVGRARSLALARHFAAHRGFYRAMFNSASAFALNREVSGLLSPLRSESMRARFGDVLPGRLDDDLAAFITGGFGAMVYLWVTEGEDPLDPESMADRITAVGGLLGAALEHLPGAAAQAAAE</sequence>
<evidence type="ECO:0000256" key="4">
    <source>
        <dbReference type="PROSITE-ProRule" id="PRU00335"/>
    </source>
</evidence>
<dbReference type="SUPFAM" id="SSF46689">
    <property type="entry name" value="Homeodomain-like"/>
    <property type="match status" value="1"/>
</dbReference>
<dbReference type="Gene3D" id="1.10.357.10">
    <property type="entry name" value="Tetracycline Repressor, domain 2"/>
    <property type="match status" value="1"/>
</dbReference>
<dbReference type="InterPro" id="IPR009057">
    <property type="entry name" value="Homeodomain-like_sf"/>
</dbReference>
<evidence type="ECO:0000313" key="6">
    <source>
        <dbReference type="EMBL" id="NUQ90495.1"/>
    </source>
</evidence>
<dbReference type="Proteomes" id="UP000574690">
    <property type="component" value="Unassembled WGS sequence"/>
</dbReference>
<dbReference type="AlphaFoldDB" id="A0A850CEP3"/>
<dbReference type="GO" id="GO:0003700">
    <property type="term" value="F:DNA-binding transcription factor activity"/>
    <property type="evidence" value="ECO:0007669"/>
    <property type="project" value="TreeGrafter"/>
</dbReference>
<keyword evidence="1" id="KW-0805">Transcription regulation</keyword>
<organism evidence="6 7">
    <name type="scientific">Glycomyces artemisiae</name>
    <dbReference type="NCBI Taxonomy" id="1076443"/>
    <lineage>
        <taxon>Bacteria</taxon>
        <taxon>Bacillati</taxon>
        <taxon>Actinomycetota</taxon>
        <taxon>Actinomycetes</taxon>
        <taxon>Glycomycetales</taxon>
        <taxon>Glycomycetaceae</taxon>
        <taxon>Glycomyces</taxon>
    </lineage>
</organism>
<dbReference type="GO" id="GO:0000976">
    <property type="term" value="F:transcription cis-regulatory region binding"/>
    <property type="evidence" value="ECO:0007669"/>
    <property type="project" value="TreeGrafter"/>
</dbReference>
<dbReference type="Pfam" id="PF00440">
    <property type="entry name" value="TetR_N"/>
    <property type="match status" value="1"/>
</dbReference>
<evidence type="ECO:0000256" key="2">
    <source>
        <dbReference type="ARBA" id="ARBA00023125"/>
    </source>
</evidence>
<accession>A0A850CEP3</accession>
<evidence type="ECO:0000256" key="3">
    <source>
        <dbReference type="ARBA" id="ARBA00023163"/>
    </source>
</evidence>
<keyword evidence="3" id="KW-0804">Transcription</keyword>
<protein>
    <submittedName>
        <fullName evidence="6">TetR/AcrR family transcriptional regulator</fullName>
    </submittedName>
</protein>
<comment type="caution">
    <text evidence="6">The sequence shown here is derived from an EMBL/GenBank/DDBJ whole genome shotgun (WGS) entry which is preliminary data.</text>
</comment>
<dbReference type="PANTHER" id="PTHR30055:SF234">
    <property type="entry name" value="HTH-TYPE TRANSCRIPTIONAL REGULATOR BETI"/>
    <property type="match status" value="1"/>
</dbReference>
<dbReference type="PANTHER" id="PTHR30055">
    <property type="entry name" value="HTH-TYPE TRANSCRIPTIONAL REGULATOR RUTR"/>
    <property type="match status" value="1"/>
</dbReference>
<feature type="DNA-binding region" description="H-T-H motif" evidence="4">
    <location>
        <begin position="38"/>
        <end position="57"/>
    </location>
</feature>
<dbReference type="PROSITE" id="PS50977">
    <property type="entry name" value="HTH_TETR_2"/>
    <property type="match status" value="1"/>
</dbReference>
<evidence type="ECO:0000259" key="5">
    <source>
        <dbReference type="PROSITE" id="PS50977"/>
    </source>
</evidence>
<keyword evidence="2 4" id="KW-0238">DNA-binding</keyword>
<reference evidence="6 7" key="1">
    <citation type="submission" date="2020-05" db="EMBL/GenBank/DDBJ databases">
        <title>DNA-SIP metagenomic assembled genomes.</title>
        <authorList>
            <person name="Yu J."/>
        </authorList>
    </citation>
    <scope>NUCLEOTIDE SEQUENCE [LARGE SCALE GENOMIC DNA]</scope>
    <source>
        <strain evidence="6">Bin5.27</strain>
    </source>
</reference>
<evidence type="ECO:0000313" key="7">
    <source>
        <dbReference type="Proteomes" id="UP000574690"/>
    </source>
</evidence>
<gene>
    <name evidence="6" type="ORF">HOQ43_18785</name>
</gene>
<name>A0A850CEP3_9ACTN</name>